<gene>
    <name evidence="7" type="ORF">BCR33DRAFT_712862</name>
</gene>
<evidence type="ECO:0000259" key="5">
    <source>
        <dbReference type="Pfam" id="PF01368"/>
    </source>
</evidence>
<dbReference type="GO" id="GO:0046872">
    <property type="term" value="F:metal ion binding"/>
    <property type="evidence" value="ECO:0007669"/>
    <property type="project" value="UniProtKB-KW"/>
</dbReference>
<proteinExistence type="predicted"/>
<evidence type="ECO:0000259" key="6">
    <source>
        <dbReference type="Pfam" id="PF02833"/>
    </source>
</evidence>
<dbReference type="Pfam" id="PF01368">
    <property type="entry name" value="DHH"/>
    <property type="match status" value="1"/>
</dbReference>
<feature type="domain" description="DHHA2" evidence="6">
    <location>
        <begin position="182"/>
        <end position="286"/>
    </location>
</feature>
<evidence type="ECO:0000256" key="1">
    <source>
        <dbReference type="ARBA" id="ARBA00001936"/>
    </source>
</evidence>
<dbReference type="STRING" id="329046.A0A1Y2CVA2"/>
<dbReference type="InterPro" id="IPR038763">
    <property type="entry name" value="DHH_sf"/>
</dbReference>
<dbReference type="InterPro" id="IPR001667">
    <property type="entry name" value="DDH_dom"/>
</dbReference>
<dbReference type="SUPFAM" id="SSF64182">
    <property type="entry name" value="DHH phosphoesterases"/>
    <property type="match status" value="1"/>
</dbReference>
<dbReference type="OrthoDB" id="374045at2759"/>
<reference evidence="7 8" key="1">
    <citation type="submission" date="2016-07" db="EMBL/GenBank/DDBJ databases">
        <title>Pervasive Adenine N6-methylation of Active Genes in Fungi.</title>
        <authorList>
            <consortium name="DOE Joint Genome Institute"/>
            <person name="Mondo S.J."/>
            <person name="Dannebaum R.O."/>
            <person name="Kuo R.C."/>
            <person name="Labutti K."/>
            <person name="Haridas S."/>
            <person name="Kuo A."/>
            <person name="Salamov A."/>
            <person name="Ahrendt S.R."/>
            <person name="Lipzen A."/>
            <person name="Sullivan W."/>
            <person name="Andreopoulos W.B."/>
            <person name="Clum A."/>
            <person name="Lindquist E."/>
            <person name="Daum C."/>
            <person name="Ramamoorthy G.K."/>
            <person name="Gryganskyi A."/>
            <person name="Culley D."/>
            <person name="Magnuson J.K."/>
            <person name="James T.Y."/>
            <person name="O'Malley M.A."/>
            <person name="Stajich J.E."/>
            <person name="Spatafora J.W."/>
            <person name="Visel A."/>
            <person name="Grigoriev I.V."/>
        </authorList>
    </citation>
    <scope>NUCLEOTIDE SEQUENCE [LARGE SCALE GENOMIC DNA]</scope>
    <source>
        <strain evidence="7 8">JEL800</strain>
    </source>
</reference>
<dbReference type="GO" id="GO:0004309">
    <property type="term" value="F:exopolyphosphatase activity"/>
    <property type="evidence" value="ECO:0007669"/>
    <property type="project" value="TreeGrafter"/>
</dbReference>
<dbReference type="Gene3D" id="3.10.310.20">
    <property type="entry name" value="DHHA2 domain"/>
    <property type="match status" value="1"/>
</dbReference>
<comment type="cofactor">
    <cofactor evidence="1">
        <name>Mn(2+)</name>
        <dbReference type="ChEBI" id="CHEBI:29035"/>
    </cofactor>
</comment>
<evidence type="ECO:0000256" key="3">
    <source>
        <dbReference type="ARBA" id="ARBA00022801"/>
    </source>
</evidence>
<accession>A0A1Y2CVA2</accession>
<feature type="domain" description="DDH" evidence="5">
    <location>
        <begin position="23"/>
        <end position="134"/>
    </location>
</feature>
<keyword evidence="8" id="KW-1185">Reference proteome</keyword>
<dbReference type="InterPro" id="IPR004097">
    <property type="entry name" value="DHHA2"/>
</dbReference>
<keyword evidence="2" id="KW-0479">Metal-binding</keyword>
<protein>
    <submittedName>
        <fullName evidence="7">DHH phosphoesterase</fullName>
    </submittedName>
</protein>
<comment type="caution">
    <text evidence="7">The sequence shown here is derived from an EMBL/GenBank/DDBJ whole genome shotgun (WGS) entry which is preliminary data.</text>
</comment>
<evidence type="ECO:0000313" key="8">
    <source>
        <dbReference type="Proteomes" id="UP000193642"/>
    </source>
</evidence>
<evidence type="ECO:0000256" key="4">
    <source>
        <dbReference type="ARBA" id="ARBA00023211"/>
    </source>
</evidence>
<dbReference type="Gene3D" id="3.90.1640.10">
    <property type="entry name" value="inorganic pyrophosphatase (n-terminal core)"/>
    <property type="match status" value="2"/>
</dbReference>
<dbReference type="PANTHER" id="PTHR12112:SF39">
    <property type="entry name" value="EG:152A3.5 PROTEIN (FBGN0003116_PN PROTEIN)"/>
    <property type="match status" value="1"/>
</dbReference>
<dbReference type="GO" id="GO:0005737">
    <property type="term" value="C:cytoplasm"/>
    <property type="evidence" value="ECO:0007669"/>
    <property type="project" value="InterPro"/>
</dbReference>
<name>A0A1Y2CVA2_9FUNG</name>
<evidence type="ECO:0000256" key="2">
    <source>
        <dbReference type="ARBA" id="ARBA00022723"/>
    </source>
</evidence>
<evidence type="ECO:0000313" key="7">
    <source>
        <dbReference type="EMBL" id="ORY50897.1"/>
    </source>
</evidence>
<dbReference type="AlphaFoldDB" id="A0A1Y2CVA2"/>
<sequence length="298" mass="32938">MLQFLRAARAAATSVTKAAPVTLVAGNEAADLDSVVSAVALARLLSDRHAPRQFAPLLNAPSLILTDHNDPAASLLAVLPDPHIVGIMDHHADSGKHTNCEMFRVIEPVGSATSLVALEFKDYPFDLPLAKLLLAPILLDTVNLDPAMNRVTEKDVEAANLLLRIIRAEDPAFDSKALFDLLQSAKFDVSSLTCAQFLRKDYKQTKCKKWELGISSVGIAFSDLIAREGGDLQNVVQSLREYTKEKKIDILMVMTAFENDKGFNRELIVFSRNQFVLELFELLEGHSDMKLDWKNLII</sequence>
<keyword evidence="3" id="KW-0378">Hydrolase</keyword>
<dbReference type="Proteomes" id="UP000193642">
    <property type="component" value="Unassembled WGS sequence"/>
</dbReference>
<dbReference type="InterPro" id="IPR038222">
    <property type="entry name" value="DHHA2_dom_sf"/>
</dbReference>
<organism evidence="7 8">
    <name type="scientific">Rhizoclosmatium globosum</name>
    <dbReference type="NCBI Taxonomy" id="329046"/>
    <lineage>
        <taxon>Eukaryota</taxon>
        <taxon>Fungi</taxon>
        <taxon>Fungi incertae sedis</taxon>
        <taxon>Chytridiomycota</taxon>
        <taxon>Chytridiomycota incertae sedis</taxon>
        <taxon>Chytridiomycetes</taxon>
        <taxon>Chytridiales</taxon>
        <taxon>Chytriomycetaceae</taxon>
        <taxon>Rhizoclosmatium</taxon>
    </lineage>
</organism>
<keyword evidence="4" id="KW-0464">Manganese</keyword>
<dbReference type="PANTHER" id="PTHR12112">
    <property type="entry name" value="BNIP - RELATED"/>
    <property type="match status" value="1"/>
</dbReference>
<dbReference type="Pfam" id="PF02833">
    <property type="entry name" value="DHHA2"/>
    <property type="match status" value="1"/>
</dbReference>
<dbReference type="EMBL" id="MCGO01000006">
    <property type="protein sequence ID" value="ORY50897.1"/>
    <property type="molecule type" value="Genomic_DNA"/>
</dbReference>